<evidence type="ECO:0000256" key="7">
    <source>
        <dbReference type="ARBA" id="ARBA00023014"/>
    </source>
</evidence>
<keyword evidence="4" id="KW-0004">4Fe-4S</keyword>
<evidence type="ECO:0000256" key="6">
    <source>
        <dbReference type="ARBA" id="ARBA00023004"/>
    </source>
</evidence>
<dbReference type="InterPro" id="IPR017900">
    <property type="entry name" value="4Fe4S_Fe_S_CS"/>
</dbReference>
<dbReference type="InterPro" id="IPR017896">
    <property type="entry name" value="4Fe4S_Fe-S-bd"/>
</dbReference>
<dbReference type="RefSeq" id="WP_255228177.1">
    <property type="nucleotide sequence ID" value="NZ_JAJEKE010000013.1"/>
</dbReference>
<evidence type="ECO:0000256" key="3">
    <source>
        <dbReference type="ARBA" id="ARBA00013529"/>
    </source>
</evidence>
<accession>A0ABT1NH80</accession>
<keyword evidence="10" id="KW-1185">Reference proteome</keyword>
<organism evidence="9 10">
    <name type="scientific">Lutispora saccharofermentans</name>
    <dbReference type="NCBI Taxonomy" id="3024236"/>
    <lineage>
        <taxon>Bacteria</taxon>
        <taxon>Bacillati</taxon>
        <taxon>Bacillota</taxon>
        <taxon>Clostridia</taxon>
        <taxon>Lutisporales</taxon>
        <taxon>Lutisporaceae</taxon>
        <taxon>Lutispora</taxon>
    </lineage>
</organism>
<evidence type="ECO:0000259" key="8">
    <source>
        <dbReference type="PROSITE" id="PS51379"/>
    </source>
</evidence>
<keyword evidence="6" id="KW-0408">Iron</keyword>
<dbReference type="PROSITE" id="PS51379">
    <property type="entry name" value="4FE4S_FER_2"/>
    <property type="match status" value="2"/>
</dbReference>
<evidence type="ECO:0000256" key="1">
    <source>
        <dbReference type="ARBA" id="ARBA00001966"/>
    </source>
</evidence>
<dbReference type="PANTHER" id="PTHR24960:SF79">
    <property type="entry name" value="PHOTOSYSTEM I IRON-SULFUR CENTER"/>
    <property type="match status" value="1"/>
</dbReference>
<reference evidence="9 10" key="1">
    <citation type="submission" date="2021-10" db="EMBL/GenBank/DDBJ databases">
        <title>Lutispora strain m25 sp. nov., a thermophilic, non-spore-forming bacterium isolated from a lab-scale methanogenic bioreactor digesting anaerobic sludge.</title>
        <authorList>
            <person name="El Houari A."/>
            <person name="Mcdonald J."/>
        </authorList>
    </citation>
    <scope>NUCLEOTIDE SEQUENCE [LARGE SCALE GENOMIC DNA]</scope>
    <source>
        <strain evidence="10">m25</strain>
    </source>
</reference>
<evidence type="ECO:0000256" key="2">
    <source>
        <dbReference type="ARBA" id="ARBA00003532"/>
    </source>
</evidence>
<evidence type="ECO:0000256" key="5">
    <source>
        <dbReference type="ARBA" id="ARBA00022723"/>
    </source>
</evidence>
<comment type="cofactor">
    <cofactor evidence="1">
        <name>[4Fe-4S] cluster</name>
        <dbReference type="ChEBI" id="CHEBI:49883"/>
    </cofactor>
</comment>
<proteinExistence type="predicted"/>
<dbReference type="InterPro" id="IPR050157">
    <property type="entry name" value="PSI_iron-sulfur_center"/>
</dbReference>
<name>A0ABT1NH80_9FIRM</name>
<dbReference type="PROSITE" id="PS00198">
    <property type="entry name" value="4FE4S_FER_1"/>
    <property type="match status" value="1"/>
</dbReference>
<dbReference type="Pfam" id="PF12838">
    <property type="entry name" value="Fer4_7"/>
    <property type="match status" value="1"/>
</dbReference>
<protein>
    <recommendedName>
        <fullName evidence="3">Ferredoxin</fullName>
    </recommendedName>
</protein>
<keyword evidence="7" id="KW-0411">Iron-sulfur</keyword>
<dbReference type="Proteomes" id="UP001651880">
    <property type="component" value="Unassembled WGS sequence"/>
</dbReference>
<evidence type="ECO:0000256" key="4">
    <source>
        <dbReference type="ARBA" id="ARBA00022485"/>
    </source>
</evidence>
<evidence type="ECO:0000313" key="10">
    <source>
        <dbReference type="Proteomes" id="UP001651880"/>
    </source>
</evidence>
<comment type="caution">
    <text evidence="9">The sequence shown here is derived from an EMBL/GenBank/DDBJ whole genome shotgun (WGS) entry which is preliminary data.</text>
</comment>
<keyword evidence="5" id="KW-0479">Metal-binding</keyword>
<gene>
    <name evidence="9" type="ORF">LJD61_14020</name>
</gene>
<sequence>MREMPAANPIIYDPDKCIGCNRCVEICQVDILIPNAEKGKPPIVAYPGECWYCGCCVMECPKDGAIKLRHPLMNQVHWVKKKALTEKEKARLER</sequence>
<comment type="function">
    <text evidence="2">Ferredoxins are iron-sulfur proteins that transfer electrons in a wide variety of metabolic reactions.</text>
</comment>
<dbReference type="Gene3D" id="3.30.70.20">
    <property type="match status" value="1"/>
</dbReference>
<evidence type="ECO:0000313" key="9">
    <source>
        <dbReference type="EMBL" id="MCQ1530655.1"/>
    </source>
</evidence>
<feature type="domain" description="4Fe-4S ferredoxin-type" evidence="8">
    <location>
        <begin position="40"/>
        <end position="71"/>
    </location>
</feature>
<feature type="domain" description="4Fe-4S ferredoxin-type" evidence="8">
    <location>
        <begin position="8"/>
        <end position="37"/>
    </location>
</feature>
<dbReference type="PANTHER" id="PTHR24960">
    <property type="entry name" value="PHOTOSYSTEM I IRON-SULFUR CENTER-RELATED"/>
    <property type="match status" value="1"/>
</dbReference>
<dbReference type="SUPFAM" id="SSF54862">
    <property type="entry name" value="4Fe-4S ferredoxins"/>
    <property type="match status" value="1"/>
</dbReference>
<dbReference type="EMBL" id="JAJEKE010000013">
    <property type="protein sequence ID" value="MCQ1530655.1"/>
    <property type="molecule type" value="Genomic_DNA"/>
</dbReference>